<dbReference type="Proteomes" id="UP000480275">
    <property type="component" value="Unassembled WGS sequence"/>
</dbReference>
<comment type="caution">
    <text evidence="1">The sequence shown here is derived from an EMBL/GenBank/DDBJ whole genome shotgun (WGS) entry which is preliminary data.</text>
</comment>
<reference evidence="1 2" key="1">
    <citation type="submission" date="2019-10" db="EMBL/GenBank/DDBJ databases">
        <title>Whole-genome sequence of the purple nonsulfur photosynthetic bacterium Rhodocyclus tenuis.</title>
        <authorList>
            <person name="Kyndt J.A."/>
            <person name="Meyer T.E."/>
        </authorList>
    </citation>
    <scope>NUCLEOTIDE SEQUENCE [LARGE SCALE GENOMIC DNA]</scope>
    <source>
        <strain evidence="1 2">DSM 110</strain>
    </source>
</reference>
<evidence type="ECO:0000313" key="2">
    <source>
        <dbReference type="Proteomes" id="UP000480275"/>
    </source>
</evidence>
<proteinExistence type="predicted"/>
<protein>
    <recommendedName>
        <fullName evidence="3">Phasin family protein</fullName>
    </recommendedName>
</protein>
<sequence length="117" mass="12739">MRTATLQHFEAFQQIASELVALAPKYAALGENTLAITQHNVEAGNLDGAVAASVTAFDFMTTEYQRLTEGFQKATMDLLGERPAAGENPMEFVIRILSMTAEQWGAMARKNGVALLF</sequence>
<evidence type="ECO:0000313" key="1">
    <source>
        <dbReference type="EMBL" id="MQY52109.1"/>
    </source>
</evidence>
<dbReference type="SMR" id="A0A6L5JY02"/>
<organism evidence="1 2">
    <name type="scientific">Rhodocyclus tenuis</name>
    <name type="common">Rhodospirillum tenue</name>
    <dbReference type="NCBI Taxonomy" id="1066"/>
    <lineage>
        <taxon>Bacteria</taxon>
        <taxon>Pseudomonadati</taxon>
        <taxon>Pseudomonadota</taxon>
        <taxon>Betaproteobacteria</taxon>
        <taxon>Rhodocyclales</taxon>
        <taxon>Rhodocyclaceae</taxon>
        <taxon>Rhodocyclus</taxon>
    </lineage>
</organism>
<gene>
    <name evidence="1" type="ORF">GHK24_10025</name>
</gene>
<name>A0A6L5JY02_RHOTE</name>
<accession>A0A6L5JY02</accession>
<dbReference type="EMBL" id="WIXJ01000007">
    <property type="protein sequence ID" value="MQY52109.1"/>
    <property type="molecule type" value="Genomic_DNA"/>
</dbReference>
<dbReference type="AlphaFoldDB" id="A0A6L5JY02"/>
<evidence type="ECO:0008006" key="3">
    <source>
        <dbReference type="Google" id="ProtNLM"/>
    </source>
</evidence>